<evidence type="ECO:0000256" key="1">
    <source>
        <dbReference type="SAM" id="Phobius"/>
    </source>
</evidence>
<evidence type="ECO:0000313" key="3">
    <source>
        <dbReference type="Proteomes" id="UP000014115"/>
    </source>
</evidence>
<proteinExistence type="predicted"/>
<keyword evidence="3" id="KW-1185">Reference proteome</keyword>
<name>K2JPG6_9GAMM</name>
<gene>
    <name evidence="2" type="ORF">A10D4_03615</name>
</gene>
<dbReference type="OrthoDB" id="5902365at2"/>
<keyword evidence="1" id="KW-0812">Transmembrane</keyword>
<dbReference type="Pfam" id="PF07963">
    <property type="entry name" value="N_methyl"/>
    <property type="match status" value="1"/>
</dbReference>
<protein>
    <submittedName>
        <fullName evidence="2">Type II secretory pathway, pseudopilin</fullName>
    </submittedName>
</protein>
<dbReference type="InterPro" id="IPR012902">
    <property type="entry name" value="N_methyl_site"/>
</dbReference>
<dbReference type="RefSeq" id="WP_008487792.1">
    <property type="nucleotide sequence ID" value="NZ_AMRG01000003.1"/>
</dbReference>
<keyword evidence="1" id="KW-0472">Membrane</keyword>
<comment type="caution">
    <text evidence="2">The sequence shown here is derived from an EMBL/GenBank/DDBJ whole genome shotgun (WGS) entry which is preliminary data.</text>
</comment>
<dbReference type="AlphaFoldDB" id="K2JPG6"/>
<dbReference type="PROSITE" id="PS00409">
    <property type="entry name" value="PROKAR_NTER_METHYL"/>
    <property type="match status" value="1"/>
</dbReference>
<dbReference type="Proteomes" id="UP000014115">
    <property type="component" value="Unassembled WGS sequence"/>
</dbReference>
<evidence type="ECO:0000313" key="2">
    <source>
        <dbReference type="EMBL" id="EKE85401.1"/>
    </source>
</evidence>
<dbReference type="NCBIfam" id="TIGR02532">
    <property type="entry name" value="IV_pilin_GFxxxE"/>
    <property type="match status" value="1"/>
</dbReference>
<dbReference type="EMBL" id="AMRG01000003">
    <property type="protein sequence ID" value="EKE85401.1"/>
    <property type="molecule type" value="Genomic_DNA"/>
</dbReference>
<dbReference type="PATRIC" id="fig|740709.3.peg.728"/>
<reference evidence="2 3" key="1">
    <citation type="journal article" date="2012" name="J. Bacteriol.">
        <title>Genome Sequence of Idiomarina xiamenensis Type Strain 10-D-4.</title>
        <authorList>
            <person name="Lai Q."/>
            <person name="Wang L."/>
            <person name="Wang W."/>
            <person name="Shao Z."/>
        </authorList>
    </citation>
    <scope>NUCLEOTIDE SEQUENCE [LARGE SCALE GENOMIC DNA]</scope>
    <source>
        <strain evidence="2 3">10-D-4</strain>
    </source>
</reference>
<keyword evidence="1" id="KW-1133">Transmembrane helix</keyword>
<dbReference type="Gene3D" id="3.30.700.10">
    <property type="entry name" value="Glycoprotein, Type 4 Pilin"/>
    <property type="match status" value="1"/>
</dbReference>
<organism evidence="2 3">
    <name type="scientific">Idiomarina xiamenensis 10-D-4</name>
    <dbReference type="NCBI Taxonomy" id="740709"/>
    <lineage>
        <taxon>Bacteria</taxon>
        <taxon>Pseudomonadati</taxon>
        <taxon>Pseudomonadota</taxon>
        <taxon>Gammaproteobacteria</taxon>
        <taxon>Alteromonadales</taxon>
        <taxon>Idiomarinaceae</taxon>
        <taxon>Idiomarina</taxon>
    </lineage>
</organism>
<dbReference type="STRING" id="740709.A10D4_03615"/>
<dbReference type="eggNOG" id="COG2165">
    <property type="taxonomic scope" value="Bacteria"/>
</dbReference>
<accession>K2JPG6</accession>
<feature type="transmembrane region" description="Helical" evidence="1">
    <location>
        <begin position="12"/>
        <end position="31"/>
    </location>
</feature>
<dbReference type="SUPFAM" id="SSF54523">
    <property type="entry name" value="Pili subunits"/>
    <property type="match status" value="1"/>
</dbReference>
<sequence length="160" mass="16724">MRKQQGFTLIELIIVIVILGILAVTAAPQFMNFSSDARASTVKGLEGSTKAASQMVHAKALISDDRPVEIDEENTTVEITADTTYAAATEAGIVAALDLGGDWDNVVATADEGNVETGDLLIYPNSVTETGDATSACFVYYRAATATTKPVISSVTSGCE</sequence>
<dbReference type="InterPro" id="IPR045584">
    <property type="entry name" value="Pilin-like"/>
</dbReference>